<gene>
    <name evidence="4" type="ORF">E8M01_16425</name>
</gene>
<name>A0A4D7AV91_9HYPH</name>
<dbReference type="Pfam" id="PF23771">
    <property type="entry name" value="DUF7168"/>
    <property type="match status" value="1"/>
</dbReference>
<sequence>MSGRGTASGAQHDSAPAFHSSLLGGSRRSDGAAPGLLDGLDARRPRAGRARGVRRGRLPVLPVPGRCGGLSDHRPARRLLERTVSTTREKVRAKIAALRRMTRAAGCTEAEALAAAALAARLMQEHLLKEVDLDIGEASAREPVVRPGWRTLLAATIARCTNTALIRIEDIEGRRPVASVMFIGTSPGPEVALYLRDVCFRAVDKQVAEFKTSTFYRRRRNLSTKRAAVADFTAALIMRLRMRLVDLFAPLKNDAARSLAEAARDRRFPSASGIKVPPRRSRFDEAGSLGWRAANDVALNRGVAGDPDAPKLIGQAP</sequence>
<evidence type="ECO:0000256" key="1">
    <source>
        <dbReference type="SAM" id="MobiDB-lite"/>
    </source>
</evidence>
<evidence type="ECO:0000313" key="5">
    <source>
        <dbReference type="Proteomes" id="UP000298781"/>
    </source>
</evidence>
<keyword evidence="5" id="KW-1185">Reference proteome</keyword>
<dbReference type="AlphaFoldDB" id="A0A4D7AV91"/>
<feature type="compositionally biased region" description="Basic residues" evidence="1">
    <location>
        <begin position="45"/>
        <end position="57"/>
    </location>
</feature>
<proteinExistence type="predicted"/>
<dbReference type="OrthoDB" id="8452518at2"/>
<evidence type="ECO:0000259" key="3">
    <source>
        <dbReference type="Pfam" id="PF23771"/>
    </source>
</evidence>
<feature type="domain" description="DUF7168" evidence="3">
    <location>
        <begin position="139"/>
        <end position="270"/>
    </location>
</feature>
<dbReference type="InterPro" id="IPR055592">
    <property type="entry name" value="DUF7168"/>
</dbReference>
<evidence type="ECO:0000313" key="4">
    <source>
        <dbReference type="EMBL" id="QCI65654.1"/>
    </source>
</evidence>
<protein>
    <submittedName>
        <fullName evidence="4">DUF2786 domain-containing protein</fullName>
    </submittedName>
</protein>
<dbReference type="Proteomes" id="UP000298781">
    <property type="component" value="Chromosome"/>
</dbReference>
<dbReference type="KEGG" id="pstg:E8M01_16425"/>
<feature type="region of interest" description="Disordered" evidence="1">
    <location>
        <begin position="1"/>
        <end position="57"/>
    </location>
</feature>
<dbReference type="Pfam" id="PF10979">
    <property type="entry name" value="DUF2786"/>
    <property type="match status" value="1"/>
</dbReference>
<reference evidence="4 5" key="1">
    <citation type="submission" date="2019-04" db="EMBL/GenBank/DDBJ databases">
        <title>Phreatobacter aquaticus sp. nov.</title>
        <authorList>
            <person name="Choi A."/>
        </authorList>
    </citation>
    <scope>NUCLEOTIDE SEQUENCE [LARGE SCALE GENOMIC DNA]</scope>
    <source>
        <strain evidence="4 5">KCTC 52518</strain>
    </source>
</reference>
<accession>A0A4D7AV91</accession>
<dbReference type="InterPro" id="IPR024498">
    <property type="entry name" value="DUF2786"/>
</dbReference>
<organism evidence="4 5">
    <name type="scientific">Phreatobacter stygius</name>
    <dbReference type="NCBI Taxonomy" id="1940610"/>
    <lineage>
        <taxon>Bacteria</taxon>
        <taxon>Pseudomonadati</taxon>
        <taxon>Pseudomonadota</taxon>
        <taxon>Alphaproteobacteria</taxon>
        <taxon>Hyphomicrobiales</taxon>
        <taxon>Phreatobacteraceae</taxon>
        <taxon>Phreatobacter</taxon>
    </lineage>
</organism>
<feature type="domain" description="DUF2786" evidence="2">
    <location>
        <begin position="90"/>
        <end position="126"/>
    </location>
</feature>
<dbReference type="EMBL" id="CP039690">
    <property type="protein sequence ID" value="QCI65654.1"/>
    <property type="molecule type" value="Genomic_DNA"/>
</dbReference>
<evidence type="ECO:0000259" key="2">
    <source>
        <dbReference type="Pfam" id="PF10979"/>
    </source>
</evidence>